<dbReference type="Gene3D" id="3.40.50.300">
    <property type="entry name" value="P-loop containing nucleotide triphosphate hydrolases"/>
    <property type="match status" value="1"/>
</dbReference>
<evidence type="ECO:0000259" key="2">
    <source>
        <dbReference type="Pfam" id="PF08423"/>
    </source>
</evidence>
<dbReference type="EMBL" id="AMWN01000002">
    <property type="protein sequence ID" value="EXJ94795.1"/>
    <property type="molecule type" value="Genomic_DNA"/>
</dbReference>
<feature type="domain" description="Rad51-like C-terminal" evidence="2">
    <location>
        <begin position="123"/>
        <end position="173"/>
    </location>
</feature>
<evidence type="ECO:0000256" key="1">
    <source>
        <dbReference type="SAM" id="MobiDB-lite"/>
    </source>
</evidence>
<dbReference type="OrthoDB" id="420422at2759"/>
<dbReference type="Pfam" id="PF08423">
    <property type="entry name" value="Rad51"/>
    <property type="match status" value="1"/>
</dbReference>
<proteinExistence type="predicted"/>
<accession>W9YYL9</accession>
<dbReference type="InterPro" id="IPR030547">
    <property type="entry name" value="XRCC2"/>
</dbReference>
<feature type="region of interest" description="Disordered" evidence="1">
    <location>
        <begin position="328"/>
        <end position="389"/>
    </location>
</feature>
<dbReference type="RefSeq" id="XP_007722289.1">
    <property type="nucleotide sequence ID" value="XM_007724099.1"/>
</dbReference>
<dbReference type="GO" id="GO:0000724">
    <property type="term" value="P:double-strand break repair via homologous recombination"/>
    <property type="evidence" value="ECO:0007669"/>
    <property type="project" value="InterPro"/>
</dbReference>
<dbReference type="SUPFAM" id="SSF52540">
    <property type="entry name" value="P-loop containing nucleoside triphosphate hydrolases"/>
    <property type="match status" value="1"/>
</dbReference>
<dbReference type="HOGENOM" id="CLU_046729_0_0_1"/>
<feature type="region of interest" description="Disordered" evidence="1">
    <location>
        <begin position="172"/>
        <end position="193"/>
    </location>
</feature>
<organism evidence="3 4">
    <name type="scientific">Capronia coronata CBS 617.96</name>
    <dbReference type="NCBI Taxonomy" id="1182541"/>
    <lineage>
        <taxon>Eukaryota</taxon>
        <taxon>Fungi</taxon>
        <taxon>Dikarya</taxon>
        <taxon>Ascomycota</taxon>
        <taxon>Pezizomycotina</taxon>
        <taxon>Eurotiomycetes</taxon>
        <taxon>Chaetothyriomycetidae</taxon>
        <taxon>Chaetothyriales</taxon>
        <taxon>Herpotrichiellaceae</taxon>
        <taxon>Capronia</taxon>
    </lineage>
</organism>
<dbReference type="GO" id="GO:0033063">
    <property type="term" value="C:Rad51B-Rad51C-Rad51D-XRCC2 complex"/>
    <property type="evidence" value="ECO:0007669"/>
    <property type="project" value="InterPro"/>
</dbReference>
<name>W9YYL9_9EURO</name>
<gene>
    <name evidence="3" type="ORF">A1O1_03193</name>
</gene>
<dbReference type="Proteomes" id="UP000019484">
    <property type="component" value="Unassembled WGS sequence"/>
</dbReference>
<evidence type="ECO:0000313" key="3">
    <source>
        <dbReference type="EMBL" id="EXJ94795.1"/>
    </source>
</evidence>
<dbReference type="GO" id="GO:0042148">
    <property type="term" value="P:DNA strand invasion"/>
    <property type="evidence" value="ECO:0007669"/>
    <property type="project" value="TreeGrafter"/>
</dbReference>
<dbReference type="GO" id="GO:0005815">
    <property type="term" value="C:microtubule organizing center"/>
    <property type="evidence" value="ECO:0007669"/>
    <property type="project" value="TreeGrafter"/>
</dbReference>
<dbReference type="AlphaFoldDB" id="W9YYL9"/>
<dbReference type="PANTHER" id="PTHR46644">
    <property type="entry name" value="DNA REPAIR PROTEIN XRCC2"/>
    <property type="match status" value="1"/>
</dbReference>
<sequence length="478" mass="52026">MSAEQYGARLLDEVQQESLDTFLAELRHTISPQRKSALGLQPLDEFLEAVLNPPSGEEQAPPASRQTAWQLERPGPDDGNEDVGTAGYADVETPRDDRTQRHASRQIKPKPATIEISSLKSAAGKTSLLYYLCAVATLPKAVGGKASTVVYIDSDGRFSATRLMQIMQHHMVTTRTQRQDTNDGTTGTTDIEGTTTTDAQVSEGAITTAKDNDADRDIALEALQHIHVFRPQSSSQVMSVLNSLPDYLLDGSRHSSIYRRLGLVVVDSATAFYWQDRFDRDMWRLDAAAGGGPASQPSPVPTTAQIIDGLKAVQDRFECVVVFSSNRSSLSSGSRAPHLSTSAQQANRGRGPQHPKPYQDQNQGQTQPQPQNQTDTEMQSTPLAPDSSVWTVSPWTAYASLTLDLSRTQVVQFAPHMTLDECLRDADKRFEAVGNARFVAKVDDGPGRVGGVRTELNPGRTGGSAFTFRIAEEGVTVE</sequence>
<feature type="compositionally biased region" description="Low complexity" evidence="1">
    <location>
        <begin position="182"/>
        <end position="193"/>
    </location>
</feature>
<dbReference type="GO" id="GO:0000400">
    <property type="term" value="F:four-way junction DNA binding"/>
    <property type="evidence" value="ECO:0007669"/>
    <property type="project" value="TreeGrafter"/>
</dbReference>
<dbReference type="InterPro" id="IPR027417">
    <property type="entry name" value="P-loop_NTPase"/>
</dbReference>
<comment type="caution">
    <text evidence="3">The sequence shown here is derived from an EMBL/GenBank/DDBJ whole genome shotgun (WGS) entry which is preliminary data.</text>
</comment>
<dbReference type="GO" id="GO:0005657">
    <property type="term" value="C:replication fork"/>
    <property type="evidence" value="ECO:0007669"/>
    <property type="project" value="InterPro"/>
</dbReference>
<feature type="region of interest" description="Disordered" evidence="1">
    <location>
        <begin position="50"/>
        <end position="109"/>
    </location>
</feature>
<evidence type="ECO:0000313" key="4">
    <source>
        <dbReference type="Proteomes" id="UP000019484"/>
    </source>
</evidence>
<dbReference type="eggNOG" id="KOG2859">
    <property type="taxonomic scope" value="Eukaryota"/>
</dbReference>
<dbReference type="CDD" id="cd19490">
    <property type="entry name" value="XRCC2"/>
    <property type="match status" value="1"/>
</dbReference>
<dbReference type="PANTHER" id="PTHR46644:SF2">
    <property type="entry name" value="DNA REPAIR PROTEIN XRCC2"/>
    <property type="match status" value="1"/>
</dbReference>
<feature type="compositionally biased region" description="Polar residues" evidence="1">
    <location>
        <begin position="376"/>
        <end position="389"/>
    </location>
</feature>
<protein>
    <recommendedName>
        <fullName evidence="2">Rad51-like C-terminal domain-containing protein</fullName>
    </recommendedName>
</protein>
<dbReference type="GeneID" id="19158088"/>
<dbReference type="STRING" id="1182541.W9YYL9"/>
<keyword evidence="4" id="KW-1185">Reference proteome</keyword>
<reference evidence="3 4" key="1">
    <citation type="submission" date="2013-03" db="EMBL/GenBank/DDBJ databases">
        <title>The Genome Sequence of Capronia coronata CBS 617.96.</title>
        <authorList>
            <consortium name="The Broad Institute Genomics Platform"/>
            <person name="Cuomo C."/>
            <person name="de Hoog S."/>
            <person name="Gorbushina A."/>
            <person name="Walker B."/>
            <person name="Young S.K."/>
            <person name="Zeng Q."/>
            <person name="Gargeya S."/>
            <person name="Fitzgerald M."/>
            <person name="Haas B."/>
            <person name="Abouelleil A."/>
            <person name="Allen A.W."/>
            <person name="Alvarado L."/>
            <person name="Arachchi H.M."/>
            <person name="Berlin A.M."/>
            <person name="Chapman S.B."/>
            <person name="Gainer-Dewar J."/>
            <person name="Goldberg J."/>
            <person name="Griggs A."/>
            <person name="Gujja S."/>
            <person name="Hansen M."/>
            <person name="Howarth C."/>
            <person name="Imamovic A."/>
            <person name="Ireland A."/>
            <person name="Larimer J."/>
            <person name="McCowan C."/>
            <person name="Murphy C."/>
            <person name="Pearson M."/>
            <person name="Poon T.W."/>
            <person name="Priest M."/>
            <person name="Roberts A."/>
            <person name="Saif S."/>
            <person name="Shea T."/>
            <person name="Sisk P."/>
            <person name="Sykes S."/>
            <person name="Wortman J."/>
            <person name="Nusbaum C."/>
            <person name="Birren B."/>
        </authorList>
    </citation>
    <scope>NUCLEOTIDE SEQUENCE [LARGE SCALE GENOMIC DNA]</scope>
    <source>
        <strain evidence="3 4">CBS 617.96</strain>
    </source>
</reference>
<dbReference type="InterPro" id="IPR013632">
    <property type="entry name" value="Rad51_C"/>
</dbReference>
<feature type="compositionally biased region" description="Low complexity" evidence="1">
    <location>
        <begin position="359"/>
        <end position="375"/>
    </location>
</feature>